<dbReference type="Proteomes" id="UP001387100">
    <property type="component" value="Unassembled WGS sequence"/>
</dbReference>
<proteinExistence type="predicted"/>
<comment type="caution">
    <text evidence="3">The sequence shown here is derived from an EMBL/GenBank/DDBJ whole genome shotgun (WGS) entry which is preliminary data.</text>
</comment>
<protein>
    <submittedName>
        <fullName evidence="3">Gmad2 immunoglobulin-like domain-containing protein</fullName>
    </submittedName>
</protein>
<sequence>MTARRARRDPVRHVRRRRAATVLRLAPAGAVVLAVAVAAGATAAEPGRVPSVAASAAGATDAGVPGGTVTGDAVTGDALPGDDEVGDALPGDDVGGVSTGAPAVLGATGDGSPVRAPSREAAGAPAGPGSPATQLLVTAGDGASAPVDGPTGRSGAPVPAAGAGSATSAPGAPGAPAADRSAPEPLGAGAGVGAGVGAGAGRSPVRAAVVEGSQHLAVSIDSPAAGATLPRGCTVVLAGRATSAAEATVVWTLRSGSTVLQQGPATVEGPDGLAAEIGTTGTWEVMLDLPAGSYTLEVRVPDDSDGEGAGAEAPVVPPVTTTTFRVA</sequence>
<dbReference type="InterPro" id="IPR018911">
    <property type="entry name" value="Gmad2_Ig-like_dom"/>
</dbReference>
<feature type="compositionally biased region" description="Low complexity" evidence="1">
    <location>
        <begin position="153"/>
        <end position="180"/>
    </location>
</feature>
<reference evidence="3 4" key="1">
    <citation type="journal article" date="2017" name="Int. J. Syst. Evol. Microbiol.">
        <title>Pseudokineococcus basanitobsidens sp. nov., isolated from volcanic rock.</title>
        <authorList>
            <person name="Lee D.W."/>
            <person name="Park M.Y."/>
            <person name="Kim J.J."/>
            <person name="Kim B.S."/>
        </authorList>
    </citation>
    <scope>NUCLEOTIDE SEQUENCE [LARGE SCALE GENOMIC DNA]</scope>
    <source>
        <strain evidence="3 4">DSM 103726</strain>
    </source>
</reference>
<keyword evidence="4" id="KW-1185">Reference proteome</keyword>
<evidence type="ECO:0000313" key="3">
    <source>
        <dbReference type="EMBL" id="MEJ5945720.1"/>
    </source>
</evidence>
<evidence type="ECO:0000256" key="1">
    <source>
        <dbReference type="SAM" id="MobiDB-lite"/>
    </source>
</evidence>
<accession>A0ABU8RKY3</accession>
<feature type="region of interest" description="Disordered" evidence="1">
    <location>
        <begin position="58"/>
        <end position="189"/>
    </location>
</feature>
<gene>
    <name evidence="3" type="ORF">WDZ17_10505</name>
</gene>
<feature type="domain" description="Bacterial spore germination immunoglobulin-like" evidence="2">
    <location>
        <begin position="218"/>
        <end position="307"/>
    </location>
</feature>
<evidence type="ECO:0000313" key="4">
    <source>
        <dbReference type="Proteomes" id="UP001387100"/>
    </source>
</evidence>
<feature type="compositionally biased region" description="Low complexity" evidence="1">
    <location>
        <begin position="115"/>
        <end position="132"/>
    </location>
</feature>
<name>A0ABU8RKY3_9ACTN</name>
<evidence type="ECO:0000259" key="2">
    <source>
        <dbReference type="Pfam" id="PF10648"/>
    </source>
</evidence>
<dbReference type="EMBL" id="JBBIAA010000010">
    <property type="protein sequence ID" value="MEJ5945720.1"/>
    <property type="molecule type" value="Genomic_DNA"/>
</dbReference>
<dbReference type="RefSeq" id="WP_339575104.1">
    <property type="nucleotide sequence ID" value="NZ_JBBIAA010000010.1"/>
</dbReference>
<dbReference type="Pfam" id="PF10648">
    <property type="entry name" value="Gmad2"/>
    <property type="match status" value="1"/>
</dbReference>
<organism evidence="3 4">
    <name type="scientific">Pseudokineococcus basanitobsidens</name>
    <dbReference type="NCBI Taxonomy" id="1926649"/>
    <lineage>
        <taxon>Bacteria</taxon>
        <taxon>Bacillati</taxon>
        <taxon>Actinomycetota</taxon>
        <taxon>Actinomycetes</taxon>
        <taxon>Kineosporiales</taxon>
        <taxon>Kineosporiaceae</taxon>
        <taxon>Pseudokineococcus</taxon>
    </lineage>
</organism>